<dbReference type="Proteomes" id="UP000663929">
    <property type="component" value="Chromosome"/>
</dbReference>
<keyword evidence="2" id="KW-0479">Metal-binding</keyword>
<evidence type="ECO:0000313" key="7">
    <source>
        <dbReference type="Proteomes" id="UP000663929"/>
    </source>
</evidence>
<dbReference type="KEGG" id="scor:J3U87_04565"/>
<dbReference type="Gene3D" id="3.90.1590.10">
    <property type="entry name" value="glutathione-dependent formaldehyde- activating enzyme (gfa)"/>
    <property type="match status" value="1"/>
</dbReference>
<dbReference type="SUPFAM" id="SSF51316">
    <property type="entry name" value="Mss4-like"/>
    <property type="match status" value="1"/>
</dbReference>
<evidence type="ECO:0000259" key="5">
    <source>
        <dbReference type="PROSITE" id="PS51891"/>
    </source>
</evidence>
<dbReference type="GO" id="GO:0016846">
    <property type="term" value="F:carbon-sulfur lyase activity"/>
    <property type="evidence" value="ECO:0007669"/>
    <property type="project" value="InterPro"/>
</dbReference>
<keyword evidence="3" id="KW-0862">Zinc</keyword>
<dbReference type="RefSeq" id="WP_237381848.1">
    <property type="nucleotide sequence ID" value="NZ_CP071793.1"/>
</dbReference>
<dbReference type="InterPro" id="IPR006913">
    <property type="entry name" value="CENP-V/GFA"/>
</dbReference>
<evidence type="ECO:0000256" key="4">
    <source>
        <dbReference type="ARBA" id="ARBA00023239"/>
    </source>
</evidence>
<reference evidence="6" key="1">
    <citation type="submission" date="2021-03" db="EMBL/GenBank/DDBJ databases">
        <title>Acanthopleuribacteraceae sp. M133.</title>
        <authorList>
            <person name="Wang G."/>
        </authorList>
    </citation>
    <scope>NUCLEOTIDE SEQUENCE</scope>
    <source>
        <strain evidence="6">M133</strain>
    </source>
</reference>
<proteinExistence type="inferred from homology"/>
<name>A0A8A4TRL7_SULCO</name>
<evidence type="ECO:0000256" key="3">
    <source>
        <dbReference type="ARBA" id="ARBA00022833"/>
    </source>
</evidence>
<dbReference type="GO" id="GO:0046872">
    <property type="term" value="F:metal ion binding"/>
    <property type="evidence" value="ECO:0007669"/>
    <property type="project" value="UniProtKB-KW"/>
</dbReference>
<dbReference type="EMBL" id="CP071793">
    <property type="protein sequence ID" value="QTD51722.1"/>
    <property type="molecule type" value="Genomic_DNA"/>
</dbReference>
<keyword evidence="4" id="KW-0456">Lyase</keyword>
<comment type="similarity">
    <text evidence="1">Belongs to the Gfa family.</text>
</comment>
<dbReference type="AlphaFoldDB" id="A0A8A4TRL7"/>
<gene>
    <name evidence="6" type="ORF">J3U87_04565</name>
</gene>
<evidence type="ECO:0000256" key="2">
    <source>
        <dbReference type="ARBA" id="ARBA00022723"/>
    </source>
</evidence>
<dbReference type="PANTHER" id="PTHR33337:SF40">
    <property type="entry name" value="CENP-V_GFA DOMAIN-CONTAINING PROTEIN-RELATED"/>
    <property type="match status" value="1"/>
</dbReference>
<organism evidence="6 7">
    <name type="scientific">Sulfidibacter corallicola</name>
    <dbReference type="NCBI Taxonomy" id="2818388"/>
    <lineage>
        <taxon>Bacteria</taxon>
        <taxon>Pseudomonadati</taxon>
        <taxon>Acidobacteriota</taxon>
        <taxon>Holophagae</taxon>
        <taxon>Acanthopleuribacterales</taxon>
        <taxon>Acanthopleuribacteraceae</taxon>
        <taxon>Sulfidibacter</taxon>
    </lineage>
</organism>
<evidence type="ECO:0000256" key="1">
    <source>
        <dbReference type="ARBA" id="ARBA00005495"/>
    </source>
</evidence>
<protein>
    <submittedName>
        <fullName evidence="6">GFA family protein</fullName>
    </submittedName>
</protein>
<dbReference type="InterPro" id="IPR011057">
    <property type="entry name" value="Mss4-like_sf"/>
</dbReference>
<evidence type="ECO:0000313" key="6">
    <source>
        <dbReference type="EMBL" id="QTD51722.1"/>
    </source>
</evidence>
<dbReference type="PANTHER" id="PTHR33337">
    <property type="entry name" value="GFA DOMAIN-CONTAINING PROTEIN"/>
    <property type="match status" value="1"/>
</dbReference>
<dbReference type="Pfam" id="PF04828">
    <property type="entry name" value="GFA"/>
    <property type="match status" value="1"/>
</dbReference>
<dbReference type="PROSITE" id="PS51891">
    <property type="entry name" value="CENP_V_GFA"/>
    <property type="match status" value="1"/>
</dbReference>
<keyword evidence="7" id="KW-1185">Reference proteome</keyword>
<accession>A0A8A4TRL7</accession>
<feature type="domain" description="CENP-V/GFA" evidence="5">
    <location>
        <begin position="5"/>
        <end position="121"/>
    </location>
</feature>
<sequence length="136" mass="14559">MSTKHYGSCLCGEVHYEVAGNFDSFFLCHCGRCRKDTGSAHAANLFSTTATLTWVSGEKAVRTFQLPETRHARSFCGTCGSALPLEQMGGALLAVPAGSLDSHLANKPNAHICVGSKATWDEALETYPKIEALPEP</sequence>